<dbReference type="Pfam" id="PF00293">
    <property type="entry name" value="NUDIX"/>
    <property type="match status" value="1"/>
</dbReference>
<dbReference type="InterPro" id="IPR036388">
    <property type="entry name" value="WH-like_DNA-bd_sf"/>
</dbReference>
<sequence>MTIQTEQEYLAAYRPEHYPRPLFSVDVAIFTLHDGVLKILLVQRAEHPFVNHWALPGGYVDLSADADIAATARRKLLAKTGVNAPLLEQVETVGNATRDPRGWSVTTLYMALIPYAPTTEFMESVVDARWWALDELENLALAFDHRELVELARARLKNKTAYTVLPLHVLQQPFSLSQLQQAFELLLGSELEKKSFRRRILNADLLQEVGIGIPAGGKGRPAALYVPAPGSEQHLFVRVFGESGVE</sequence>
<dbReference type="EMBL" id="JAPNOA010000009">
    <property type="protein sequence ID" value="MCY0964059.1"/>
    <property type="molecule type" value="Genomic_DNA"/>
</dbReference>
<keyword evidence="3" id="KW-1185">Reference proteome</keyword>
<feature type="domain" description="Nudix hydrolase" evidence="1">
    <location>
        <begin position="22"/>
        <end position="153"/>
    </location>
</feature>
<dbReference type="GO" id="GO:0003824">
    <property type="term" value="F:catalytic activity"/>
    <property type="evidence" value="ECO:0007669"/>
    <property type="project" value="UniProtKB-ARBA"/>
</dbReference>
<reference evidence="2" key="1">
    <citation type="submission" date="2022-11" db="EMBL/GenBank/DDBJ databases">
        <title>Parathalassolutuus dongxingensis gen. nov., sp. nov., a novel member of family Oceanospirillaceae isolated from a coastal shrimp pond in Guangxi, China.</title>
        <authorList>
            <person name="Chen H."/>
        </authorList>
    </citation>
    <scope>NUCLEOTIDE SEQUENCE</scope>
    <source>
        <strain evidence="2">G-43</strain>
    </source>
</reference>
<dbReference type="Gene3D" id="1.10.10.10">
    <property type="entry name" value="Winged helix-like DNA-binding domain superfamily/Winged helix DNA-binding domain"/>
    <property type="match status" value="1"/>
</dbReference>
<dbReference type="CDD" id="cd18873">
    <property type="entry name" value="NUDIX_NadM_like"/>
    <property type="match status" value="1"/>
</dbReference>
<proteinExistence type="predicted"/>
<dbReference type="InterPro" id="IPR036390">
    <property type="entry name" value="WH_DNA-bd_sf"/>
</dbReference>
<dbReference type="AlphaFoldDB" id="A0A9X3IRP3"/>
<evidence type="ECO:0000259" key="1">
    <source>
        <dbReference type="PROSITE" id="PS51462"/>
    </source>
</evidence>
<evidence type="ECO:0000313" key="2">
    <source>
        <dbReference type="EMBL" id="MCY0964059.1"/>
    </source>
</evidence>
<dbReference type="SUPFAM" id="SSF55811">
    <property type="entry name" value="Nudix"/>
    <property type="match status" value="1"/>
</dbReference>
<dbReference type="RefSeq" id="WP_283172277.1">
    <property type="nucleotide sequence ID" value="NZ_JAPNOA010000009.1"/>
</dbReference>
<comment type="caution">
    <text evidence="2">The sequence shown here is derived from an EMBL/GenBank/DDBJ whole genome shotgun (WGS) entry which is preliminary data.</text>
</comment>
<dbReference type="SUPFAM" id="SSF46785">
    <property type="entry name" value="Winged helix' DNA-binding domain"/>
    <property type="match status" value="1"/>
</dbReference>
<accession>A0A9X3IRP3</accession>
<dbReference type="Proteomes" id="UP001150830">
    <property type="component" value="Unassembled WGS sequence"/>
</dbReference>
<dbReference type="InterPro" id="IPR000086">
    <property type="entry name" value="NUDIX_hydrolase_dom"/>
</dbReference>
<dbReference type="Pfam" id="PF21906">
    <property type="entry name" value="WHD_NrtR"/>
    <property type="match status" value="1"/>
</dbReference>
<dbReference type="PANTHER" id="PTHR43736:SF4">
    <property type="entry name" value="SLR1690 PROTEIN"/>
    <property type="match status" value="1"/>
</dbReference>
<name>A0A9X3IRP3_9GAMM</name>
<dbReference type="InterPro" id="IPR015797">
    <property type="entry name" value="NUDIX_hydrolase-like_dom_sf"/>
</dbReference>
<dbReference type="PANTHER" id="PTHR43736">
    <property type="entry name" value="ADP-RIBOSE PYROPHOSPHATASE"/>
    <property type="match status" value="1"/>
</dbReference>
<dbReference type="Gene3D" id="3.90.79.10">
    <property type="entry name" value="Nucleoside Triphosphate Pyrophosphohydrolase"/>
    <property type="match status" value="1"/>
</dbReference>
<evidence type="ECO:0000313" key="3">
    <source>
        <dbReference type="Proteomes" id="UP001150830"/>
    </source>
</evidence>
<dbReference type="PROSITE" id="PS51462">
    <property type="entry name" value="NUDIX"/>
    <property type="match status" value="1"/>
</dbReference>
<protein>
    <submittedName>
        <fullName evidence="2">NUDIX domain-containing protein</fullName>
    </submittedName>
</protein>
<gene>
    <name evidence="2" type="ORF">OUO13_02565</name>
</gene>
<organism evidence="2 3">
    <name type="scientific">Parathalassolituus penaei</name>
    <dbReference type="NCBI Taxonomy" id="2997323"/>
    <lineage>
        <taxon>Bacteria</taxon>
        <taxon>Pseudomonadati</taxon>
        <taxon>Pseudomonadota</taxon>
        <taxon>Gammaproteobacteria</taxon>
        <taxon>Oceanospirillales</taxon>
        <taxon>Oceanospirillaceae</taxon>
        <taxon>Parathalassolituus</taxon>
    </lineage>
</organism>
<dbReference type="InterPro" id="IPR054105">
    <property type="entry name" value="WHD_NrtR"/>
</dbReference>